<dbReference type="EMBL" id="FLQY01000384">
    <property type="protein sequence ID" value="SBT10948.1"/>
    <property type="molecule type" value="Genomic_DNA"/>
</dbReference>
<proteinExistence type="predicted"/>
<dbReference type="InterPro" id="IPR011049">
    <property type="entry name" value="Serralysin-like_metalloprot_C"/>
</dbReference>
<keyword evidence="3" id="KW-0964">Secreted</keyword>
<evidence type="ECO:0000313" key="12">
    <source>
        <dbReference type="Proteomes" id="UP000199600"/>
    </source>
</evidence>
<organism evidence="11 12">
    <name type="scientific">Candidatus Propionivibrio aalborgensis</name>
    <dbReference type="NCBI Taxonomy" id="1860101"/>
    <lineage>
        <taxon>Bacteria</taxon>
        <taxon>Pseudomonadati</taxon>
        <taxon>Pseudomonadota</taxon>
        <taxon>Betaproteobacteria</taxon>
        <taxon>Rhodocyclales</taxon>
        <taxon>Rhodocyclaceae</taxon>
        <taxon>Propionivibrio</taxon>
    </lineage>
</organism>
<feature type="compositionally biased region" description="Low complexity" evidence="9">
    <location>
        <begin position="1028"/>
        <end position="1038"/>
    </location>
</feature>
<name>A0A1A8Y3I9_9RHOO</name>
<keyword evidence="6" id="KW-0106">Calcium</keyword>
<keyword evidence="7" id="KW-0843">Virulence</keyword>
<feature type="domain" description="Dystroglycan-type cadherin-like" evidence="10">
    <location>
        <begin position="2390"/>
        <end position="2490"/>
    </location>
</feature>
<dbReference type="GO" id="GO:0005509">
    <property type="term" value="F:calcium ion binding"/>
    <property type="evidence" value="ECO:0007669"/>
    <property type="project" value="InterPro"/>
</dbReference>
<comment type="subcellular location">
    <subcellularLocation>
        <location evidence="1">Membrane</location>
    </subcellularLocation>
    <subcellularLocation>
        <location evidence="2">Secreted</location>
    </subcellularLocation>
</comment>
<feature type="compositionally biased region" description="Low complexity" evidence="9">
    <location>
        <begin position="1135"/>
        <end position="1144"/>
    </location>
</feature>
<dbReference type="PROSITE" id="PS00330">
    <property type="entry name" value="HEMOLYSIN_CALCIUM"/>
    <property type="match status" value="19"/>
</dbReference>
<dbReference type="PANTHER" id="PTHR38340">
    <property type="entry name" value="S-LAYER PROTEIN"/>
    <property type="match status" value="1"/>
</dbReference>
<dbReference type="InterPro" id="IPR010566">
    <property type="entry name" value="Haemolys_ca-bd"/>
</dbReference>
<keyword evidence="5" id="KW-0677">Repeat</keyword>
<keyword evidence="12" id="KW-1185">Reference proteome</keyword>
<keyword evidence="8" id="KW-0472">Membrane</keyword>
<dbReference type="Gene3D" id="2.60.40.10">
    <property type="entry name" value="Immunoglobulins"/>
    <property type="match status" value="3"/>
</dbReference>
<gene>
    <name evidence="11" type="ORF">PROAA_80009</name>
</gene>
<dbReference type="InterPro" id="IPR018511">
    <property type="entry name" value="Hemolysin-typ_Ca-bd_CS"/>
</dbReference>
<dbReference type="Gene3D" id="2.150.10.10">
    <property type="entry name" value="Serralysin-like metalloprotease, C-terminal"/>
    <property type="match status" value="15"/>
</dbReference>
<feature type="compositionally biased region" description="Gly residues" evidence="9">
    <location>
        <begin position="1122"/>
        <end position="1134"/>
    </location>
</feature>
<evidence type="ECO:0000256" key="1">
    <source>
        <dbReference type="ARBA" id="ARBA00004370"/>
    </source>
</evidence>
<dbReference type="Pfam" id="PF06594">
    <property type="entry name" value="HCBP_related"/>
    <property type="match status" value="1"/>
</dbReference>
<accession>A0A1A8Y3I9</accession>
<protein>
    <recommendedName>
        <fullName evidence="10">Dystroglycan-type cadherin-like domain-containing protein</fullName>
    </recommendedName>
</protein>
<reference evidence="11 12" key="1">
    <citation type="submission" date="2016-06" db="EMBL/GenBank/DDBJ databases">
        <authorList>
            <person name="Kjaerup R.B."/>
            <person name="Dalgaard T.S."/>
            <person name="Juul-Madsen H.R."/>
        </authorList>
    </citation>
    <scope>NUCLEOTIDE SEQUENCE [LARGE SCALE GENOMIC DNA]</scope>
    <source>
        <strain evidence="11">2</strain>
    </source>
</reference>
<feature type="region of interest" description="Disordered" evidence="9">
    <location>
        <begin position="1006"/>
        <end position="1038"/>
    </location>
</feature>
<evidence type="ECO:0000259" key="10">
    <source>
        <dbReference type="SMART" id="SM00736"/>
    </source>
</evidence>
<feature type="domain" description="Dystroglycan-type cadherin-like" evidence="10">
    <location>
        <begin position="2284"/>
        <end position="2389"/>
    </location>
</feature>
<dbReference type="GO" id="GO:0090729">
    <property type="term" value="F:toxin activity"/>
    <property type="evidence" value="ECO:0007669"/>
    <property type="project" value="UniProtKB-KW"/>
</dbReference>
<dbReference type="SUPFAM" id="SSF51120">
    <property type="entry name" value="beta-Roll"/>
    <property type="match status" value="13"/>
</dbReference>
<dbReference type="GO" id="GO:0016020">
    <property type="term" value="C:membrane"/>
    <property type="evidence" value="ECO:0007669"/>
    <property type="project" value="UniProtKB-SubCell"/>
</dbReference>
<dbReference type="Proteomes" id="UP000199600">
    <property type="component" value="Unassembled WGS sequence"/>
</dbReference>
<evidence type="ECO:0000256" key="3">
    <source>
        <dbReference type="ARBA" id="ARBA00022525"/>
    </source>
</evidence>
<dbReference type="InterPro" id="IPR015919">
    <property type="entry name" value="Cadherin-like_sf"/>
</dbReference>
<evidence type="ECO:0000256" key="4">
    <source>
        <dbReference type="ARBA" id="ARBA00022656"/>
    </source>
</evidence>
<dbReference type="Pfam" id="PF05345">
    <property type="entry name" value="He_PIG"/>
    <property type="match status" value="3"/>
</dbReference>
<dbReference type="InterPro" id="IPR003995">
    <property type="entry name" value="RTX_toxin_determinant-A"/>
</dbReference>
<dbReference type="Pfam" id="PF00353">
    <property type="entry name" value="HemolysinCabind"/>
    <property type="match status" value="20"/>
</dbReference>
<dbReference type="PANTHER" id="PTHR38340:SF1">
    <property type="entry name" value="S-LAYER PROTEIN"/>
    <property type="match status" value="1"/>
</dbReference>
<evidence type="ECO:0000313" key="11">
    <source>
        <dbReference type="EMBL" id="SBT10948.1"/>
    </source>
</evidence>
<dbReference type="InterPro" id="IPR006644">
    <property type="entry name" value="Cadg"/>
</dbReference>
<keyword evidence="4" id="KW-0800">Toxin</keyword>
<dbReference type="InterPro" id="IPR050557">
    <property type="entry name" value="RTX_toxin/Mannuronan_C5-epim"/>
</dbReference>
<dbReference type="SMART" id="SM00736">
    <property type="entry name" value="CADG"/>
    <property type="match status" value="3"/>
</dbReference>
<evidence type="ECO:0000256" key="2">
    <source>
        <dbReference type="ARBA" id="ARBA00004613"/>
    </source>
</evidence>
<dbReference type="PRINTS" id="PR00313">
    <property type="entry name" value="CABNDNGRPT"/>
</dbReference>
<evidence type="ECO:0000256" key="6">
    <source>
        <dbReference type="ARBA" id="ARBA00022837"/>
    </source>
</evidence>
<evidence type="ECO:0000256" key="8">
    <source>
        <dbReference type="ARBA" id="ARBA00023136"/>
    </source>
</evidence>
<dbReference type="InterPro" id="IPR013783">
    <property type="entry name" value="Ig-like_fold"/>
</dbReference>
<sequence length="2985" mass="308571">MTFANTNAAIQELANVGANQSDIIRFVQQLSVEASGTTTVLYSGDIAAGTPAWKIVESMGNDVRHVGKTMAAEVLNSAEFKAKVAQAFDYATLQDFIDAPDSDLAKLWMNKGGSGPWATASEMFVDATNGPVKILTELPAEDSVFKVNELPKLLAKLQSGSDITEISGIPRAKLLEMVVTGDLSSVVLNAATKETILSKAGIGNTSTFLSFTEEAKVAASLATTAAEEERMAKSAIVSLSKAGASKLAHFGPWLGILAGSVVALQAGDAYAQGRTDEAKHLIEDFAAELAGSTAGQAAAGALAAAGLVLAGVALATPVGMATVLIASVAGGYFGGDWGKEIAYLFQDRTEEQARDVAERMLKLVFGDDFNLNSAIPQDLTSRALTIDSTFSRNQMVAAAKEDIAWRYALRELNPFIISGDSLYAQHNTDGSLDLYDPATDQGSMTELYLQDRAAMLAWRLRYDADKKPYTSQYDTNEISGNWDFVDVKSGMTLAIDGQGISVYDHQIVFGTKTADTIDGSGDSDNLYGMAGDDKLNGGAGNDYLEGGTGIDILEGDAGNDLLQGGADADVLTGGKGNDRLEGGTGNDTYQFTSGDGWDWIADTDGLGRIEYDGITLHGGPAVGSSGMVWQEEAGGTTFTYILTDWTESNETFQRLSIQGPDGGLCVKGWAAGQLGITLPGAVAPEVLPVGTPTGVDAATTWHNQIHTIINASSLGRLELAAVGDYGELAGNGRLNGNEAANALRDGAGDDELYGLGGKDTLIATGGNDRLYGGDGDDALHGGADNDLLDGGLGNDLLAGGTGDDILLGGDGDDLLFGSGSYEASRANWSAVVDQTAVLLNLDGFLGDPYVGNGGADLLRGGAGNDWLFGGESADQLYGDEDNDRLYGQAGDDYLVGGNGDDWLVGDTTQSTTPPIGNVAVWYNPPEYHGNDILDGGAGNDHLYGAGGADELYGGDGDDELVGDSNNLPIAYHGADLLHGGAGNDTLWGYGNNDRLYGGAGNDTLVGDSGGDISPADHGDDFLDGGDGNDTLNGNGGNDTLFGGQGDDFLFGDGDDIPVAYQGNDFLDGGDGNDYLRGYGGNDTLIGGAGNDQLLAEAGDDTLDGGEGDDTLDGGIGNDMLTGGAGDDGLVGGEGNDTLDGGTGTDNLWGDAGDDIYIFRQGDGAMAADNTVETLHDDEGTDTVRFDGVSAETFEVSAVNDGELLLVEYGAGDKLAIVGGVGGVIECYEVGGVELTTSGLIGRYSDTAMSGMDVNGHELVSGGRGDDALVAAYSYATLSGGRGNDTLSGSGGNNTYLYDAGDGLDRIVDSSAQFGHFGANTLRFGEGISTADLRLFGENGTLVIKVGEGDGNEVRIENFGFANPGTNAVIHNFAFANGAVLDRKSLLGLGIDLSGGADNDSLSGAAGNDQLAGGAGNDYLYGLAGNDVLNGGTGDDRLEGGDGDDTYLFARGDGADVLIEGGGTDTLSLGEGISLEQLSVSHFQAIDGGRYLNLDFGEGDRVSIRDGALGAVERVVFADSSELSWQEIVSRLPALNMKGTDEADAMVGTAGNDTLDGGRGDDVIDAGAGDDELIGGAGNDTLSGGLGKDVYHFGFGVGNDTIVETGSEQSVLVFDPGLLPIYLKLTRDGDDLLVGLKGQNDSVRLSAYYSNSQDWRFRFGESSEIDMATLASQLEPDTGSVLTVKNNYKQTLLADFAAMQVADGYVRGSDGKYHLTYQRATNEQDRASEVVFSPTVSDWSWVYSSTQENVLKRIGSVQSDGNLVVASPYQAASFVPVQNGVSGQRTGGVIAGMTASYDYQGALRGFWVHSTAESAAAVEGSMRVYTISHEIYNLRIPEKAGVSNGYEEISVDYRPAFTHYGDVNYDQSQSSGALVDGGLGTDIIEAISDQNEILAARGAFLYGNDGDDTICGGDADDILIGGRGFDALHGGYGGDTYRLLEEDTGDYIDDRGDDYERFRRWYSAQHGITNFELSDDYGGMWAIHGEEYKGISGDFMMVAESIEELIAQGASTDDPHDPYATGFFIVNAKYVPPLPEIPDIEGDDYVAMESYYGSGALREDRLVFGEGVTPENILVMGSEDSEGSEETDGLWLKGPTGMLARVALPGSDFGGGVELYEFSDGTVLTLRQMVERMRADHDVIGTAANETFVFDRGNDHVSSGAGDDRLFGGAGNDLLNGGAGNDFLYGGTGDDTYQFDAGFGSDTIIEHDATAGNIDRIVFAAGIAPAEVVVSRDEMDLVLAAGGGNQIRVQGWFADDSHKIEHIEFAEGTVWTAETLRQKTNLAPIAETALADQDASENTAFSLVVPASAFADSDTAIGDTLVYSIEQSDGSPLPEWLAFDATTRTLSGTPANGDVGSLDLKLVATDLYGASASQTFAMNVSALVSTNHAPVVTTALTDQTASEDAPFSFTVPADAFTDVDAGDILNLSATLANGDPLPGWLTFDAATRSFSGTPANADVGSLDLKVTATDLAGANVSRSFALAVANTNDAPTVSLPISDQTASEDAPFSFTVPADAFTDADAGDILTLSATLANGDPLPGWLTFDTATRSFSGTPANADVGSLDLTVTATDLAGANVSSGFALAVSAVSGLTLIGTPGPDTITGSSGNDIIVGGTGADRLYGGAGDDTFLITGTDPYEDRFQGDDGFDTVLGSAGDDTIRMYYYSGAATVERIDGGGGTNIIAGTQYDNTLDFSSTELVGIARINGGAGADTITGSAGNDFIAGGAGNDRLYGGAGNDILEGGDGNDILTDTAGTALFNGGTGNDTITGGAGAEIYLGGLGNDTYTTGAGNDVILFNTGDGQDIFAAGGTGSDTVSLGGGVLYTDLTLRKNGNDLILDTGAPPGAIGDQITFKNWYAATPSKPVVNLQVIAEAMADFDAGGSDPLRDQKVENFNFTGLVGAFDAARAATPTLTSWALTNALVDFQLAGSDSAALGGDLAYQYGKNGTLAGIGVTPAFDVLNNAGLGTSAQALNPLAGLQTGTQRLS</sequence>
<dbReference type="RefSeq" id="WP_281182285.1">
    <property type="nucleotide sequence ID" value="NZ_FLQY01000384.1"/>
</dbReference>
<dbReference type="GO" id="GO:0005576">
    <property type="term" value="C:extracellular region"/>
    <property type="evidence" value="ECO:0007669"/>
    <property type="project" value="UniProtKB-SubCell"/>
</dbReference>
<dbReference type="InterPro" id="IPR001343">
    <property type="entry name" value="Hemolysn_Ca-bd"/>
</dbReference>
<evidence type="ECO:0000256" key="9">
    <source>
        <dbReference type="SAM" id="MobiDB-lite"/>
    </source>
</evidence>
<dbReference type="PRINTS" id="PR01488">
    <property type="entry name" value="RTXTOXINA"/>
</dbReference>
<evidence type="ECO:0000256" key="7">
    <source>
        <dbReference type="ARBA" id="ARBA00023026"/>
    </source>
</evidence>
<evidence type="ECO:0000256" key="5">
    <source>
        <dbReference type="ARBA" id="ARBA00022737"/>
    </source>
</evidence>
<feature type="region of interest" description="Disordered" evidence="9">
    <location>
        <begin position="1122"/>
        <end position="1144"/>
    </location>
</feature>
<feature type="domain" description="Dystroglycan-type cadherin-like" evidence="10">
    <location>
        <begin position="2491"/>
        <end position="2591"/>
    </location>
</feature>
<dbReference type="SUPFAM" id="SSF49313">
    <property type="entry name" value="Cadherin-like"/>
    <property type="match status" value="3"/>
</dbReference>